<protein>
    <submittedName>
        <fullName evidence="1">IS3 family transposase</fullName>
    </submittedName>
</protein>
<organism evidence="1 2">
    <name type="scientific">Ruegeria spongiae</name>
    <dbReference type="NCBI Taxonomy" id="2942209"/>
    <lineage>
        <taxon>Bacteria</taxon>
        <taxon>Pseudomonadati</taxon>
        <taxon>Pseudomonadota</taxon>
        <taxon>Alphaproteobacteria</taxon>
        <taxon>Rhodobacterales</taxon>
        <taxon>Roseobacteraceae</taxon>
        <taxon>Ruegeria</taxon>
    </lineage>
</organism>
<evidence type="ECO:0000313" key="2">
    <source>
        <dbReference type="Proteomes" id="UP001203880"/>
    </source>
</evidence>
<proteinExistence type="predicted"/>
<comment type="caution">
    <text evidence="1">The sequence shown here is derived from an EMBL/GenBank/DDBJ whole genome shotgun (WGS) entry which is preliminary data.</text>
</comment>
<dbReference type="Proteomes" id="UP001203880">
    <property type="component" value="Unassembled WGS sequence"/>
</dbReference>
<gene>
    <name evidence="1" type="ORF">M3P21_22455</name>
</gene>
<name>A0ABT0Q8Q7_9RHOB</name>
<evidence type="ECO:0000313" key="1">
    <source>
        <dbReference type="EMBL" id="MCL6286251.1"/>
    </source>
</evidence>
<sequence>MTPSTFNTRIVALRFFFGITCGREDMKRFTDTEKYFVSEASVYRILKSYDLITSPAYVVLSAADEFQ</sequence>
<accession>A0ABT0Q8Q7</accession>
<reference evidence="1" key="1">
    <citation type="submission" date="2022-05" db="EMBL/GenBank/DDBJ databases">
        <authorList>
            <person name="Park J.-S."/>
        </authorList>
    </citation>
    <scope>NUCLEOTIDE SEQUENCE</scope>
    <source>
        <strain evidence="1">2012CJ41-6</strain>
    </source>
</reference>
<feature type="non-terminal residue" evidence="1">
    <location>
        <position position="67"/>
    </location>
</feature>
<dbReference type="EMBL" id="JAMFMB010000106">
    <property type="protein sequence ID" value="MCL6286251.1"/>
    <property type="molecule type" value="Genomic_DNA"/>
</dbReference>
<keyword evidence="2" id="KW-1185">Reference proteome</keyword>